<evidence type="ECO:0000259" key="10">
    <source>
        <dbReference type="PROSITE" id="PS50263"/>
    </source>
</evidence>
<dbReference type="InterPro" id="IPR014445">
    <property type="entry name" value="Gln-dep_NAD_synthase"/>
</dbReference>
<dbReference type="GO" id="GO:0004359">
    <property type="term" value="F:glutaminase activity"/>
    <property type="evidence" value="ECO:0007669"/>
    <property type="project" value="InterPro"/>
</dbReference>
<dbReference type="NCBIfam" id="TIGR00552">
    <property type="entry name" value="nadE"/>
    <property type="match status" value="1"/>
</dbReference>
<dbReference type="CDD" id="cd07570">
    <property type="entry name" value="GAT_Gln-NAD-synth"/>
    <property type="match status" value="1"/>
</dbReference>
<comment type="similarity">
    <text evidence="9">Belongs to the NAD synthetase family.</text>
</comment>
<feature type="active site" description="Nucleophile; for glutaminase activity" evidence="7">
    <location>
        <position position="166"/>
    </location>
</feature>
<evidence type="ECO:0000313" key="12">
    <source>
        <dbReference type="Proteomes" id="UP000005017"/>
    </source>
</evidence>
<dbReference type="PANTHER" id="PTHR23090:SF9">
    <property type="entry name" value="GLUTAMINE-DEPENDENT NAD(+) SYNTHETASE"/>
    <property type="match status" value="1"/>
</dbReference>
<dbReference type="eggNOG" id="COG0388">
    <property type="taxonomic scope" value="Bacteria"/>
</dbReference>
<dbReference type="Gene3D" id="3.60.110.10">
    <property type="entry name" value="Carbon-nitrogen hydrolase"/>
    <property type="match status" value="1"/>
</dbReference>
<keyword evidence="4 7" id="KW-0547">Nucleotide-binding</keyword>
<dbReference type="PANTHER" id="PTHR23090">
    <property type="entry name" value="NH 3 /GLUTAMINE-DEPENDENT NAD + SYNTHETASE"/>
    <property type="match status" value="1"/>
</dbReference>
<sequence length="642" mass="72365">MKNPFIKVASVSLETVLGNVMENVIQIKQSLAETDAKIVVFPELSLTGYSLGDLFYQDSLLQEVVNGLQELKSVSRGYPHQLVVVGAPLVQKNRLYNTAVFIQNGQYRLVVPKSFLPNYHEFYEGRWFDSGRWIDWDLIQIGKEEVAFGTKYLLAYEDIKIGCEICEDLWVTNRPSNALVDNGANVVVNLSASNEIIGKEEYRRNLVLQQSAVGNCAYIYASSGLGESSTDLVFSGHCIIASLGHLLKESIWPTKRTILEGIVDIEQIQASRRSQNTFDNKRIYRSIPVDFKQTEQTVEELVSFLRENHYEIDPLPFVPTELEERLARSHAILQIQSRGLYQRYRSTGLKTAVIGISGGLDSTLALLVLHETKKLYPDLRIIGVTMPSAGNTTNDTYQNALALMNALSIEIREIPIQAMVQEHLKAIGHPDGYQGKKDTTYENAQARMRTYLLMDIANQENGLVIGTGDLSELALGWCTYNGDHMSMYGVNSSIPKTLVKYLCESYALESENKALTDVLYKIVNTPISPELTPNKDGEIVQKTEETIGKYDLNDFFLYHIIRFGSGVKKMLVLALLAYPTQSKKEIKIALRRFLTRFFSQQFKRSCLPDGPKVGTISLSPRGDWRMPSDVDAQLWLKELDRL</sequence>
<reference evidence="12" key="1">
    <citation type="submission" date="2009-12" db="EMBL/GenBank/DDBJ databases">
        <title>Sequence of Clostridiales genomosp. BVAB3 str. UPII9-5.</title>
        <authorList>
            <person name="Madupu R."/>
            <person name="Durkin A.S."/>
            <person name="Torralba M."/>
            <person name="Methe B."/>
            <person name="Sutton G.G."/>
            <person name="Strausberg R.L."/>
            <person name="Nelson K.E."/>
        </authorList>
    </citation>
    <scope>NUCLEOTIDE SEQUENCE [LARGE SCALE GENOMIC DNA]</scope>
    <source>
        <strain evidence="12">W1219</strain>
    </source>
</reference>
<dbReference type="Proteomes" id="UP000005017">
    <property type="component" value="Unassembled WGS sequence"/>
</dbReference>
<dbReference type="Gene3D" id="3.40.50.620">
    <property type="entry name" value="HUPs"/>
    <property type="match status" value="1"/>
</dbReference>
<evidence type="ECO:0000256" key="3">
    <source>
        <dbReference type="ARBA" id="ARBA00022598"/>
    </source>
</evidence>
<feature type="binding site" evidence="7">
    <location>
        <position position="603"/>
    </location>
    <ligand>
        <name>deamido-NAD(+)</name>
        <dbReference type="ChEBI" id="CHEBI:58437"/>
        <note>ligand shared between two neighboring subunits</note>
    </ligand>
</feature>
<feature type="binding site" evidence="7">
    <location>
        <position position="119"/>
    </location>
    <ligand>
        <name>L-glutamine</name>
        <dbReference type="ChEBI" id="CHEBI:58359"/>
    </ligand>
</feature>
<dbReference type="RefSeq" id="WP_006626971.1">
    <property type="nucleotide sequence ID" value="NZ_ADFR01000003.1"/>
</dbReference>
<feature type="binding site" evidence="7">
    <location>
        <position position="199"/>
    </location>
    <ligand>
        <name>L-glutamine</name>
        <dbReference type="ChEBI" id="CHEBI:58359"/>
    </ligand>
</feature>
<keyword evidence="12" id="KW-1185">Reference proteome</keyword>
<evidence type="ECO:0000256" key="2">
    <source>
        <dbReference type="ARBA" id="ARBA00007145"/>
    </source>
</evidence>
<accession>D2MNK0</accession>
<keyword evidence="3 7" id="KW-0436">Ligase</keyword>
<evidence type="ECO:0000313" key="11">
    <source>
        <dbReference type="EMBL" id="EFC06022.1"/>
    </source>
</evidence>
<comment type="similarity">
    <text evidence="2 7 8">In the C-terminal section; belongs to the NAD synthetase family.</text>
</comment>
<comment type="catalytic activity">
    <reaction evidence="7 8">
        <text>deamido-NAD(+) + L-glutamine + ATP + H2O = L-glutamate + AMP + diphosphate + NAD(+) + H(+)</text>
        <dbReference type="Rhea" id="RHEA:24384"/>
        <dbReference type="ChEBI" id="CHEBI:15377"/>
        <dbReference type="ChEBI" id="CHEBI:15378"/>
        <dbReference type="ChEBI" id="CHEBI:29985"/>
        <dbReference type="ChEBI" id="CHEBI:30616"/>
        <dbReference type="ChEBI" id="CHEBI:33019"/>
        <dbReference type="ChEBI" id="CHEBI:57540"/>
        <dbReference type="ChEBI" id="CHEBI:58359"/>
        <dbReference type="ChEBI" id="CHEBI:58437"/>
        <dbReference type="ChEBI" id="CHEBI:456215"/>
        <dbReference type="EC" id="6.3.5.1"/>
    </reaction>
</comment>
<feature type="binding site" evidence="7">
    <location>
        <position position="472"/>
    </location>
    <ligand>
        <name>deamido-NAD(+)</name>
        <dbReference type="ChEBI" id="CHEBI:58437"/>
        <note>ligand shared between two neighboring subunits</note>
    </ligand>
</feature>
<evidence type="ECO:0000256" key="7">
    <source>
        <dbReference type="HAMAP-Rule" id="MF_02090"/>
    </source>
</evidence>
<feature type="binding site" evidence="7">
    <location>
        <begin position="477"/>
        <end position="480"/>
    </location>
    <ligand>
        <name>deamido-NAD(+)</name>
        <dbReference type="ChEBI" id="CHEBI:58437"/>
        <note>ligand shared between two neighboring subunits</note>
    </ligand>
</feature>
<protein>
    <recommendedName>
        <fullName evidence="7 8">Glutamine-dependent NAD(+) synthetase</fullName>
        <ecNumber evidence="7 8">6.3.5.1</ecNumber>
    </recommendedName>
    <alternativeName>
        <fullName evidence="7 8">NAD(+) synthase [glutamine-hydrolyzing]</fullName>
    </alternativeName>
</protein>
<dbReference type="EC" id="6.3.5.1" evidence="7 8"/>
<comment type="function">
    <text evidence="7">Catalyzes the ATP-dependent amidation of deamido-NAD to form NAD. Uses L-glutamine as a nitrogen source.</text>
</comment>
<dbReference type="OrthoDB" id="9803818at2"/>
<organism evidence="11 12">
    <name type="scientific">Bulleidia extructa W1219</name>
    <dbReference type="NCBI Taxonomy" id="679192"/>
    <lineage>
        <taxon>Bacteria</taxon>
        <taxon>Bacillati</taxon>
        <taxon>Bacillota</taxon>
        <taxon>Erysipelotrichia</taxon>
        <taxon>Erysipelotrichales</taxon>
        <taxon>Erysipelotrichaceae</taxon>
        <taxon>Bulleidia</taxon>
    </lineage>
</organism>
<feature type="active site" description="Proton acceptor; for glutaminase activity" evidence="7">
    <location>
        <position position="43"/>
    </location>
</feature>
<dbReference type="InterPro" id="IPR022310">
    <property type="entry name" value="NAD/GMP_synthase"/>
</dbReference>
<evidence type="ECO:0000256" key="1">
    <source>
        <dbReference type="ARBA" id="ARBA00005188"/>
    </source>
</evidence>
<dbReference type="InterPro" id="IPR003010">
    <property type="entry name" value="C-N_Hydrolase"/>
</dbReference>
<dbReference type="PROSITE" id="PS50263">
    <property type="entry name" value="CN_HYDROLASE"/>
    <property type="match status" value="1"/>
</dbReference>
<dbReference type="GO" id="GO:0005524">
    <property type="term" value="F:ATP binding"/>
    <property type="evidence" value="ECO:0007669"/>
    <property type="project" value="UniProtKB-UniRule"/>
</dbReference>
<gene>
    <name evidence="7 11" type="primary">nadE</name>
    <name evidence="11" type="ORF">HMPREF9013_0225</name>
</gene>
<dbReference type="eggNOG" id="COG0171">
    <property type="taxonomic scope" value="Bacteria"/>
</dbReference>
<dbReference type="Gene3D" id="1.10.10.1140">
    <property type="entry name" value="Glutamine-dependent NAD+ synthetase, C-terminal domain"/>
    <property type="match status" value="1"/>
</dbReference>
<feature type="binding site" evidence="7">
    <location>
        <begin position="355"/>
        <end position="362"/>
    </location>
    <ligand>
        <name>ATP</name>
        <dbReference type="ChEBI" id="CHEBI:30616"/>
    </ligand>
</feature>
<dbReference type="GO" id="GO:0005737">
    <property type="term" value="C:cytoplasm"/>
    <property type="evidence" value="ECO:0007669"/>
    <property type="project" value="InterPro"/>
</dbReference>
<feature type="domain" description="CN hydrolase" evidence="10">
    <location>
        <begin position="6"/>
        <end position="270"/>
    </location>
</feature>
<dbReference type="GO" id="GO:0008795">
    <property type="term" value="F:NAD+ synthase activity"/>
    <property type="evidence" value="ECO:0007669"/>
    <property type="project" value="UniProtKB-UniRule"/>
</dbReference>
<keyword evidence="5 7" id="KW-0067">ATP-binding</keyword>
<dbReference type="STRING" id="679192.HMPREF9013_0225"/>
<dbReference type="Pfam" id="PF02540">
    <property type="entry name" value="NAD_synthase"/>
    <property type="match status" value="1"/>
</dbReference>
<dbReference type="HAMAP" id="MF_02090">
    <property type="entry name" value="NadE_glutamine_dep"/>
    <property type="match status" value="1"/>
</dbReference>
<evidence type="ECO:0000256" key="5">
    <source>
        <dbReference type="ARBA" id="ARBA00022840"/>
    </source>
</evidence>
<evidence type="ECO:0000256" key="4">
    <source>
        <dbReference type="ARBA" id="ARBA00022741"/>
    </source>
</evidence>
<dbReference type="EMBL" id="ADFR01000003">
    <property type="protein sequence ID" value="EFC06022.1"/>
    <property type="molecule type" value="Genomic_DNA"/>
</dbReference>
<name>D2MNK0_9FIRM</name>
<dbReference type="InterPro" id="IPR014729">
    <property type="entry name" value="Rossmann-like_a/b/a_fold"/>
</dbReference>
<evidence type="ECO:0000256" key="6">
    <source>
        <dbReference type="ARBA" id="ARBA00023027"/>
    </source>
</evidence>
<dbReference type="SUPFAM" id="SSF56317">
    <property type="entry name" value="Carbon-nitrogen hydrolase"/>
    <property type="match status" value="1"/>
</dbReference>
<dbReference type="GO" id="GO:0009435">
    <property type="term" value="P:NAD+ biosynthetic process"/>
    <property type="evidence" value="ECO:0007669"/>
    <property type="project" value="UniProtKB-UniRule"/>
</dbReference>
<dbReference type="InterPro" id="IPR036526">
    <property type="entry name" value="C-N_Hydrolase_sf"/>
</dbReference>
<feature type="binding site" evidence="7">
    <location>
        <position position="443"/>
    </location>
    <ligand>
        <name>deamido-NAD(+)</name>
        <dbReference type="ChEBI" id="CHEBI:58437"/>
        <note>ligand shared between two neighboring subunits</note>
    </ligand>
</feature>
<dbReference type="AlphaFoldDB" id="D2MNK0"/>
<dbReference type="PIRSF" id="PIRSF006630">
    <property type="entry name" value="NADS_GAT"/>
    <property type="match status" value="1"/>
</dbReference>
<dbReference type="CDD" id="cd00553">
    <property type="entry name" value="NAD_synthase"/>
    <property type="match status" value="1"/>
</dbReference>
<comment type="caution">
    <text evidence="11">The sequence shown here is derived from an EMBL/GenBank/DDBJ whole genome shotgun (WGS) entry which is preliminary data.</text>
</comment>
<comment type="pathway">
    <text evidence="1 7 8">Cofactor biosynthesis; NAD(+) biosynthesis; NAD(+) from deamido-NAD(+) (L-Gln route): step 1/1.</text>
</comment>
<proteinExistence type="inferred from homology"/>
<evidence type="ECO:0000256" key="9">
    <source>
        <dbReference type="RuleBase" id="RU003811"/>
    </source>
</evidence>
<dbReference type="Pfam" id="PF00795">
    <property type="entry name" value="CN_hydrolase"/>
    <property type="match status" value="1"/>
</dbReference>
<keyword evidence="6 7" id="KW-0520">NAD</keyword>
<dbReference type="NCBIfam" id="NF002730">
    <property type="entry name" value="PRK02628.1"/>
    <property type="match status" value="1"/>
</dbReference>
<dbReference type="InterPro" id="IPR041856">
    <property type="entry name" value="NAD+_synth_C"/>
</dbReference>
<dbReference type="UniPathway" id="UPA00253">
    <property type="reaction ID" value="UER00334"/>
</dbReference>
<feature type="binding site" evidence="7">
    <location>
        <position position="467"/>
    </location>
    <ligand>
        <name>ATP</name>
        <dbReference type="ChEBI" id="CHEBI:30616"/>
    </ligand>
</feature>
<dbReference type="GO" id="GO:0003952">
    <property type="term" value="F:NAD+ synthase (glutamine-hydrolyzing) activity"/>
    <property type="evidence" value="ECO:0007669"/>
    <property type="project" value="UniProtKB-UniRule"/>
</dbReference>
<feature type="active site" description="For glutaminase activity" evidence="7">
    <location>
        <position position="113"/>
    </location>
</feature>
<evidence type="ECO:0000256" key="8">
    <source>
        <dbReference type="PIRNR" id="PIRNR006630"/>
    </source>
</evidence>
<feature type="binding site" evidence="7">
    <location>
        <position position="193"/>
    </location>
    <ligand>
        <name>L-glutamine</name>
        <dbReference type="ChEBI" id="CHEBI:58359"/>
    </ligand>
</feature>
<dbReference type="SUPFAM" id="SSF52402">
    <property type="entry name" value="Adenine nucleotide alpha hydrolases-like"/>
    <property type="match status" value="1"/>
</dbReference>
<dbReference type="InterPro" id="IPR003694">
    <property type="entry name" value="NAD_synthase"/>
</dbReference>